<dbReference type="Pfam" id="PF11860">
    <property type="entry name" value="Muramidase"/>
    <property type="match status" value="1"/>
</dbReference>
<evidence type="ECO:0000259" key="1">
    <source>
        <dbReference type="Pfam" id="PF11860"/>
    </source>
</evidence>
<dbReference type="InterPro" id="IPR024408">
    <property type="entry name" value="Muramidase"/>
</dbReference>
<feature type="domain" description="N-acetylmuramidase" evidence="1">
    <location>
        <begin position="118"/>
        <end position="280"/>
    </location>
</feature>
<dbReference type="RefSeq" id="WP_084933644.1">
    <property type="nucleotide sequence ID" value="NZ_MLFR01000004.1"/>
</dbReference>
<reference evidence="2 3" key="1">
    <citation type="journal article" date="2017" name="Antonie Van Leeuwenhoek">
        <title>Phylogenomic resolution of the bacterial genus Pantoea and its relationship with Erwinia and Tatumella.</title>
        <authorList>
            <person name="Palmer M."/>
            <person name="Steenkamp E.T."/>
            <person name="Coetzee M.P."/>
            <person name="Chan W.Y."/>
            <person name="van Zyl E."/>
            <person name="De Maayer P."/>
            <person name="Coutinho T.A."/>
            <person name="Blom J."/>
            <person name="Smits T.H."/>
            <person name="Duffy B."/>
            <person name="Venter S.N."/>
        </authorList>
    </citation>
    <scope>NUCLEOTIDE SEQUENCE [LARGE SCALE GENOMIC DNA]</scope>
    <source>
        <strain evidence="2 3">LMG 26275</strain>
    </source>
</reference>
<dbReference type="Proteomes" id="UP000193558">
    <property type="component" value="Unassembled WGS sequence"/>
</dbReference>
<name>A0A1X1D199_9GAMM</name>
<evidence type="ECO:0000313" key="3">
    <source>
        <dbReference type="Proteomes" id="UP000193558"/>
    </source>
</evidence>
<evidence type="ECO:0000313" key="2">
    <source>
        <dbReference type="EMBL" id="ORM70482.1"/>
    </source>
</evidence>
<dbReference type="InterPro" id="IPR036366">
    <property type="entry name" value="PGBDSf"/>
</dbReference>
<dbReference type="AlphaFoldDB" id="A0A1X1D199"/>
<comment type="caution">
    <text evidence="2">The sequence shown here is derived from an EMBL/GenBank/DDBJ whole genome shotgun (WGS) entry which is preliminary data.</text>
</comment>
<accession>A0A1X1D199</accession>
<organism evidence="2 3">
    <name type="scientific">Pantoea rwandensis</name>
    <dbReference type="NCBI Taxonomy" id="1076550"/>
    <lineage>
        <taxon>Bacteria</taxon>
        <taxon>Pseudomonadati</taxon>
        <taxon>Pseudomonadota</taxon>
        <taxon>Gammaproteobacteria</taxon>
        <taxon>Enterobacterales</taxon>
        <taxon>Erwiniaceae</taxon>
        <taxon>Pantoea</taxon>
    </lineage>
</organism>
<dbReference type="OrthoDB" id="1523598at2"/>
<sequence length="285" mass="32047">MSTIRISQGVGVRQPNKHRDVKTVQLLLNENKDITSSSDELKVDGYIGEKTITKIKIFQEKVVKLSNPDGIISPHGPTMRRLHGNIVPTKNVNISLDTTASQVTDEMYVSMAKALNCEPAAIKAVVMSETKQSPFDASGRPTILYERHYFSKLTDQKYDKSHPDISGKPYEHYGKFSEQYDKLNKAIALDRSAALQSASWGAFQIMGSNYSTSGYANIEAFVQGMNTISGQVYAFVNHVSHTPTLLNAIRTKNWASFARYYNGKDYKKNNYDVKLSRNYDYALHQ</sequence>
<proteinExistence type="predicted"/>
<protein>
    <recommendedName>
        <fullName evidence="1">N-acetylmuramidase domain-containing protein</fullName>
    </recommendedName>
</protein>
<dbReference type="Gene3D" id="1.10.101.10">
    <property type="entry name" value="PGBD-like superfamily/PGBD"/>
    <property type="match status" value="1"/>
</dbReference>
<gene>
    <name evidence="2" type="ORF">HA51_06835</name>
</gene>
<dbReference type="EMBL" id="MLFR01000004">
    <property type="protein sequence ID" value="ORM70482.1"/>
    <property type="molecule type" value="Genomic_DNA"/>
</dbReference>